<dbReference type="Proteomes" id="UP001321486">
    <property type="component" value="Chromosome"/>
</dbReference>
<keyword evidence="4" id="KW-1003">Cell membrane</keyword>
<sequence>MQIFVAFVDALGIGVIAGILRIPLALPIAVAVFLGSFVPVVGAVVTGILAVFVALVYNGPVVALIMLAGVLFIQQIEGHVLQPLVMGTAVKVHPLAVVFAVATGSLVAGIAGALFAVPVVATVNAMVLFVAGGRWRQPHRPSEDDMVPQSRAAMKGEPEDV</sequence>
<organism evidence="10 11">
    <name type="scientific">Frondihabitans sucicola</name>
    <dbReference type="NCBI Taxonomy" id="1268041"/>
    <lineage>
        <taxon>Bacteria</taxon>
        <taxon>Bacillati</taxon>
        <taxon>Actinomycetota</taxon>
        <taxon>Actinomycetes</taxon>
        <taxon>Micrococcales</taxon>
        <taxon>Microbacteriaceae</taxon>
        <taxon>Frondihabitans</taxon>
    </lineage>
</organism>
<keyword evidence="3" id="KW-0813">Transport</keyword>
<feature type="region of interest" description="Disordered" evidence="8">
    <location>
        <begin position="137"/>
        <end position="161"/>
    </location>
</feature>
<feature type="transmembrane region" description="Helical" evidence="9">
    <location>
        <begin position="7"/>
        <end position="34"/>
    </location>
</feature>
<evidence type="ECO:0000256" key="5">
    <source>
        <dbReference type="ARBA" id="ARBA00022692"/>
    </source>
</evidence>
<keyword evidence="11" id="KW-1185">Reference proteome</keyword>
<evidence type="ECO:0000256" key="1">
    <source>
        <dbReference type="ARBA" id="ARBA00004651"/>
    </source>
</evidence>
<name>A0ABM8GN42_9MICO</name>
<evidence type="ECO:0000313" key="11">
    <source>
        <dbReference type="Proteomes" id="UP001321486"/>
    </source>
</evidence>
<comment type="subcellular location">
    <subcellularLocation>
        <location evidence="1">Cell membrane</location>
        <topology evidence="1">Multi-pass membrane protein</topology>
    </subcellularLocation>
</comment>
<reference evidence="11" key="1">
    <citation type="journal article" date="2019" name="Int. J. Syst. Evol. Microbiol.">
        <title>The Global Catalogue of Microorganisms (GCM) 10K type strain sequencing project: providing services to taxonomists for standard genome sequencing and annotation.</title>
        <authorList>
            <consortium name="The Broad Institute Genomics Platform"/>
            <consortium name="The Broad Institute Genome Sequencing Center for Infectious Disease"/>
            <person name="Wu L."/>
            <person name="Ma J."/>
        </authorList>
    </citation>
    <scope>NUCLEOTIDE SEQUENCE [LARGE SCALE GENOMIC DNA]</scope>
    <source>
        <strain evidence="11">NBRC 108728</strain>
    </source>
</reference>
<evidence type="ECO:0000256" key="9">
    <source>
        <dbReference type="SAM" id="Phobius"/>
    </source>
</evidence>
<comment type="similarity">
    <text evidence="2">Belongs to the autoinducer-2 exporter (AI-2E) (TC 2.A.86) family.</text>
</comment>
<keyword evidence="5 9" id="KW-0812">Transmembrane</keyword>
<evidence type="ECO:0000256" key="2">
    <source>
        <dbReference type="ARBA" id="ARBA00009773"/>
    </source>
</evidence>
<evidence type="ECO:0000313" key="10">
    <source>
        <dbReference type="EMBL" id="BDZ49642.1"/>
    </source>
</evidence>
<dbReference type="EMBL" id="AP027732">
    <property type="protein sequence ID" value="BDZ49642.1"/>
    <property type="molecule type" value="Genomic_DNA"/>
</dbReference>
<evidence type="ECO:0000256" key="7">
    <source>
        <dbReference type="ARBA" id="ARBA00023136"/>
    </source>
</evidence>
<evidence type="ECO:0000256" key="4">
    <source>
        <dbReference type="ARBA" id="ARBA00022475"/>
    </source>
</evidence>
<dbReference type="PANTHER" id="PTHR21716">
    <property type="entry name" value="TRANSMEMBRANE PROTEIN"/>
    <property type="match status" value="1"/>
</dbReference>
<feature type="transmembrane region" description="Helical" evidence="9">
    <location>
        <begin position="40"/>
        <end position="73"/>
    </location>
</feature>
<dbReference type="PANTHER" id="PTHR21716:SF53">
    <property type="entry name" value="PERMEASE PERM-RELATED"/>
    <property type="match status" value="1"/>
</dbReference>
<keyword evidence="7 9" id="KW-0472">Membrane</keyword>
<gene>
    <name evidence="10" type="ORF">GCM10025867_18830</name>
</gene>
<keyword evidence="6 9" id="KW-1133">Transmembrane helix</keyword>
<dbReference type="InterPro" id="IPR002549">
    <property type="entry name" value="AI-2E-like"/>
</dbReference>
<feature type="transmembrane region" description="Helical" evidence="9">
    <location>
        <begin position="108"/>
        <end position="131"/>
    </location>
</feature>
<evidence type="ECO:0008006" key="12">
    <source>
        <dbReference type="Google" id="ProtNLM"/>
    </source>
</evidence>
<evidence type="ECO:0000256" key="3">
    <source>
        <dbReference type="ARBA" id="ARBA00022448"/>
    </source>
</evidence>
<proteinExistence type="inferred from homology"/>
<protein>
    <recommendedName>
        <fullName evidence="12">AI-2E family transporter</fullName>
    </recommendedName>
</protein>
<evidence type="ECO:0000256" key="6">
    <source>
        <dbReference type="ARBA" id="ARBA00022989"/>
    </source>
</evidence>
<dbReference type="Pfam" id="PF01594">
    <property type="entry name" value="AI-2E_transport"/>
    <property type="match status" value="1"/>
</dbReference>
<accession>A0ABM8GN42</accession>
<evidence type="ECO:0000256" key="8">
    <source>
        <dbReference type="SAM" id="MobiDB-lite"/>
    </source>
</evidence>